<feature type="signal peptide" evidence="4">
    <location>
        <begin position="1"/>
        <end position="19"/>
    </location>
</feature>
<comment type="pathway">
    <text evidence="1">Cofactor biosynthesis; riboflavin biosynthesis.</text>
</comment>
<evidence type="ECO:0000256" key="4">
    <source>
        <dbReference type="SAM" id="SignalP"/>
    </source>
</evidence>
<dbReference type="Pfam" id="PF01872">
    <property type="entry name" value="RibD_C"/>
    <property type="match status" value="1"/>
</dbReference>
<dbReference type="OrthoDB" id="5432at2759"/>
<dbReference type="InterPro" id="IPR050765">
    <property type="entry name" value="Riboflavin_Biosynth_HTPR"/>
</dbReference>
<evidence type="ECO:0000313" key="7">
    <source>
        <dbReference type="Proteomes" id="UP001153069"/>
    </source>
</evidence>
<gene>
    <name evidence="6" type="ORF">SEMRO_70_G039110.1</name>
</gene>
<comment type="caution">
    <text evidence="6">The sequence shown here is derived from an EMBL/GenBank/DDBJ whole genome shotgun (WGS) entry which is preliminary data.</text>
</comment>
<dbReference type="PANTHER" id="PTHR38011">
    <property type="entry name" value="DIHYDROFOLATE REDUCTASE FAMILY PROTEIN (AFU_ORTHOLOGUE AFUA_8G06820)"/>
    <property type="match status" value="1"/>
</dbReference>
<evidence type="ECO:0000313" key="6">
    <source>
        <dbReference type="EMBL" id="CAB9499867.1"/>
    </source>
</evidence>
<dbReference type="InterPro" id="IPR024072">
    <property type="entry name" value="DHFR-like_dom_sf"/>
</dbReference>
<sequence>MRWRLFLLSPLLNYLRVFSCDRTIRSITNDILSWQQEHSNRQVDRPYVTVTYAQSLDGKIALILADKEGNDDDSILSSSAPTSSNFALSDPASFKMTHALRSIHDGILVGGKTLSVDNPRLSNRLWGTASRKMSRASGQPRPIVLDTHLKHIKALGKNCRATNVIVCCSQEVAATVDAQDLPDSIEILRCPINLETGRIDILEMLKQLKQKYNIQSLMVEGGASVLTSFYSQPQLVDCICITVAPKLLLWRGLSALNTDNNCRGSKSKCILDHDAFDSSRFSLLGKDAILLAKLRN</sequence>
<dbReference type="AlphaFoldDB" id="A0A9N8DBL6"/>
<accession>A0A9N8DBL6</accession>
<evidence type="ECO:0000256" key="2">
    <source>
        <dbReference type="ARBA" id="ARBA00022857"/>
    </source>
</evidence>
<keyword evidence="3" id="KW-0560">Oxidoreductase</keyword>
<dbReference type="EMBL" id="CAICTM010000069">
    <property type="protein sequence ID" value="CAB9499867.1"/>
    <property type="molecule type" value="Genomic_DNA"/>
</dbReference>
<organism evidence="6 7">
    <name type="scientific">Seminavis robusta</name>
    <dbReference type="NCBI Taxonomy" id="568900"/>
    <lineage>
        <taxon>Eukaryota</taxon>
        <taxon>Sar</taxon>
        <taxon>Stramenopiles</taxon>
        <taxon>Ochrophyta</taxon>
        <taxon>Bacillariophyta</taxon>
        <taxon>Bacillariophyceae</taxon>
        <taxon>Bacillariophycidae</taxon>
        <taxon>Naviculales</taxon>
        <taxon>Naviculaceae</taxon>
        <taxon>Seminavis</taxon>
    </lineage>
</organism>
<dbReference type="Gene3D" id="3.40.430.10">
    <property type="entry name" value="Dihydrofolate Reductase, subunit A"/>
    <property type="match status" value="1"/>
</dbReference>
<evidence type="ECO:0000259" key="5">
    <source>
        <dbReference type="Pfam" id="PF01872"/>
    </source>
</evidence>
<keyword evidence="7" id="KW-1185">Reference proteome</keyword>
<protein>
    <submittedName>
        <fullName evidence="6">Diamino-6-ribosylamino-4(3H)-pyrimidinone 5'-phosphate reductase</fullName>
    </submittedName>
</protein>
<feature type="chain" id="PRO_5040151510" evidence="4">
    <location>
        <begin position="20"/>
        <end position="296"/>
    </location>
</feature>
<name>A0A9N8DBL6_9STRA</name>
<dbReference type="Proteomes" id="UP001153069">
    <property type="component" value="Unassembled WGS sequence"/>
</dbReference>
<dbReference type="InterPro" id="IPR002734">
    <property type="entry name" value="RibDG_C"/>
</dbReference>
<dbReference type="SUPFAM" id="SSF53597">
    <property type="entry name" value="Dihydrofolate reductase-like"/>
    <property type="match status" value="1"/>
</dbReference>
<evidence type="ECO:0000256" key="1">
    <source>
        <dbReference type="ARBA" id="ARBA00005104"/>
    </source>
</evidence>
<proteinExistence type="predicted"/>
<reference evidence="6" key="1">
    <citation type="submission" date="2020-06" db="EMBL/GenBank/DDBJ databases">
        <authorList>
            <consortium name="Plant Systems Biology data submission"/>
        </authorList>
    </citation>
    <scope>NUCLEOTIDE SEQUENCE</scope>
    <source>
        <strain evidence="6">D6</strain>
    </source>
</reference>
<dbReference type="GO" id="GO:0008703">
    <property type="term" value="F:5-amino-6-(5-phosphoribosylamino)uracil reductase activity"/>
    <property type="evidence" value="ECO:0007669"/>
    <property type="project" value="InterPro"/>
</dbReference>
<keyword evidence="2" id="KW-0521">NADP</keyword>
<dbReference type="GO" id="GO:0009231">
    <property type="term" value="P:riboflavin biosynthetic process"/>
    <property type="evidence" value="ECO:0007669"/>
    <property type="project" value="InterPro"/>
</dbReference>
<evidence type="ECO:0000256" key="3">
    <source>
        <dbReference type="ARBA" id="ARBA00023002"/>
    </source>
</evidence>
<keyword evidence="4" id="KW-0732">Signal</keyword>
<feature type="domain" description="Bacterial bifunctional deaminase-reductase C-terminal" evidence="5">
    <location>
        <begin position="46"/>
        <end position="248"/>
    </location>
</feature>
<dbReference type="PANTHER" id="PTHR38011:SF7">
    <property type="entry name" value="2,5-DIAMINO-6-RIBOSYLAMINO-4(3H)-PYRIMIDINONE 5'-PHOSPHATE REDUCTASE"/>
    <property type="match status" value="1"/>
</dbReference>